<dbReference type="Pfam" id="PF07624">
    <property type="entry name" value="PSD2"/>
    <property type="match status" value="1"/>
</dbReference>
<gene>
    <name evidence="6" type="ORF">FRD01_06925</name>
</gene>
<feature type="domain" description="DUF1587" evidence="2">
    <location>
        <begin position="74"/>
        <end position="134"/>
    </location>
</feature>
<dbReference type="Pfam" id="PF07637">
    <property type="entry name" value="PSD5"/>
    <property type="match status" value="1"/>
</dbReference>
<feature type="domain" description="DUF1588" evidence="3">
    <location>
        <begin position="371"/>
        <end position="468"/>
    </location>
</feature>
<name>A0A5B8XPU1_9DELT</name>
<evidence type="ECO:0000313" key="7">
    <source>
        <dbReference type="Proteomes" id="UP000321595"/>
    </source>
</evidence>
<accession>A0A5B8XPU1</accession>
<evidence type="ECO:0000259" key="1">
    <source>
        <dbReference type="Pfam" id="PF07624"/>
    </source>
</evidence>
<dbReference type="EMBL" id="CP042467">
    <property type="protein sequence ID" value="QED26978.1"/>
    <property type="molecule type" value="Genomic_DNA"/>
</dbReference>
<keyword evidence="7" id="KW-1185">Reference proteome</keyword>
<dbReference type="InterPro" id="IPR013039">
    <property type="entry name" value="DUF1588"/>
</dbReference>
<evidence type="ECO:0000259" key="5">
    <source>
        <dbReference type="Pfam" id="PF07637"/>
    </source>
</evidence>
<dbReference type="InterPro" id="IPR013036">
    <property type="entry name" value="DUF1587"/>
</dbReference>
<dbReference type="InterPro" id="IPR013043">
    <property type="entry name" value="DUF1595"/>
</dbReference>
<evidence type="ECO:0000259" key="4">
    <source>
        <dbReference type="Pfam" id="PF07631"/>
    </source>
</evidence>
<dbReference type="KEGG" id="bbae:FRD01_06925"/>
<dbReference type="InterPro" id="IPR013042">
    <property type="entry name" value="DUF1592"/>
</dbReference>
<dbReference type="OrthoDB" id="127185at2"/>
<dbReference type="Pfam" id="PF07626">
    <property type="entry name" value="PSD3"/>
    <property type="match status" value="1"/>
</dbReference>
<dbReference type="Pfam" id="PF07627">
    <property type="entry name" value="PSCyt3"/>
    <property type="match status" value="1"/>
</dbReference>
<reference evidence="6 7" key="1">
    <citation type="submission" date="2019-08" db="EMBL/GenBank/DDBJ databases">
        <authorList>
            <person name="Liang Q."/>
        </authorList>
    </citation>
    <scope>NUCLEOTIDE SEQUENCE [LARGE SCALE GENOMIC DNA]</scope>
    <source>
        <strain evidence="6 7">V1718</strain>
    </source>
</reference>
<dbReference type="Proteomes" id="UP000321595">
    <property type="component" value="Chromosome"/>
</dbReference>
<proteinExistence type="predicted"/>
<feature type="domain" description="DUF1592" evidence="4">
    <location>
        <begin position="228"/>
        <end position="354"/>
    </location>
</feature>
<dbReference type="InterPro" id="IPR011478">
    <property type="entry name" value="DUF1585"/>
</dbReference>
<dbReference type="AlphaFoldDB" id="A0A5B8XPU1"/>
<feature type="domain" description="DUF1585" evidence="1">
    <location>
        <begin position="489"/>
        <end position="559"/>
    </location>
</feature>
<evidence type="ECO:0000259" key="3">
    <source>
        <dbReference type="Pfam" id="PF07627"/>
    </source>
</evidence>
<dbReference type="Pfam" id="PF07631">
    <property type="entry name" value="PSD4"/>
    <property type="match status" value="1"/>
</dbReference>
<feature type="domain" description="DUF1595" evidence="5">
    <location>
        <begin position="154"/>
        <end position="214"/>
    </location>
</feature>
<protein>
    <submittedName>
        <fullName evidence="6">DUF1592 domain-containing protein</fullName>
    </submittedName>
</protein>
<dbReference type="PROSITE" id="PS51257">
    <property type="entry name" value="PROKAR_LIPOPROTEIN"/>
    <property type="match status" value="1"/>
</dbReference>
<evidence type="ECO:0000259" key="2">
    <source>
        <dbReference type="Pfam" id="PF07626"/>
    </source>
</evidence>
<sequence length="571" mass="63479">MADKLLPLQWTSGGALGTRTLLLIIAFSGLVACDSGTMNMEEPQTPMEPVEPRMPGSLSECTDDSVFADQVPMRLLTRYEYDNTIRDLFGIQTTIARDSFPKENAVAGFENNSDSHKVNPLMMRELMTAAETLAPEGRQFLLAKVSCQSKDSACGQEVLDHLLPRAFRRPLSKDERAIFDALFEEQFALDGFDSAIDRVIEATLLSPQFLYRIELNENRAPGDLVAVDAWEMASRLSYFLWGSMPDEELLQSALDGKLSDPEEIESQTRRMIADPKASDLIFEFYRQWLGLGALDTMVKDGAQYPEWNESMSAAWKASLRAFIDDVHQNRPTVEALLTSTTLHLNAELAPVYGMQADGTGMTGVEMPDDQRAGLLTHPSVMALLAYPSQSSPIHRGIFVRERLLCQKLPSPPDNLEIEPPDPNPTATTREIFQQHSADPACSACHRLIDPIGLGFENYDSLGRFRTTEHGFEVDASGALTNTADRSLEQEFYGAVELADILKDAEEVNDCIADHWFTFAKGHPEKQADMCSAEAIREEFNRSGGNFDDLLVAITTSDAFRFRTLQVQGETP</sequence>
<organism evidence="6 7">
    <name type="scientific">Microvenator marinus</name>
    <dbReference type="NCBI Taxonomy" id="2600177"/>
    <lineage>
        <taxon>Bacteria</taxon>
        <taxon>Deltaproteobacteria</taxon>
        <taxon>Bradymonadales</taxon>
        <taxon>Microvenatoraceae</taxon>
        <taxon>Microvenator</taxon>
    </lineage>
</organism>
<evidence type="ECO:0000313" key="6">
    <source>
        <dbReference type="EMBL" id="QED26978.1"/>
    </source>
</evidence>